<dbReference type="RefSeq" id="WP_101518854.1">
    <property type="nucleotide sequence ID" value="NZ_PKUS01000033.1"/>
</dbReference>
<dbReference type="PANTHER" id="PTHR47894:SF4">
    <property type="entry name" value="HTH-TYPE TRANSCRIPTIONAL REGULATOR GADX"/>
    <property type="match status" value="1"/>
</dbReference>
<dbReference type="InterPro" id="IPR018060">
    <property type="entry name" value="HTH_AraC"/>
</dbReference>
<organism evidence="5 6">
    <name type="scientific">Pseudohalioglobus lutimaris</name>
    <dbReference type="NCBI Taxonomy" id="1737061"/>
    <lineage>
        <taxon>Bacteria</taxon>
        <taxon>Pseudomonadati</taxon>
        <taxon>Pseudomonadota</taxon>
        <taxon>Gammaproteobacteria</taxon>
        <taxon>Cellvibrionales</taxon>
        <taxon>Halieaceae</taxon>
        <taxon>Pseudohalioglobus</taxon>
    </lineage>
</organism>
<keyword evidence="6" id="KW-1185">Reference proteome</keyword>
<protein>
    <recommendedName>
        <fullName evidence="4">HTH araC/xylS-type domain-containing protein</fullName>
    </recommendedName>
</protein>
<dbReference type="AlphaFoldDB" id="A0A2N5WYB8"/>
<feature type="domain" description="HTH araC/xylS-type" evidence="4">
    <location>
        <begin position="234"/>
        <end position="332"/>
    </location>
</feature>
<dbReference type="Proteomes" id="UP000235005">
    <property type="component" value="Unassembled WGS sequence"/>
</dbReference>
<comment type="caution">
    <text evidence="5">The sequence shown here is derived from an EMBL/GenBank/DDBJ whole genome shotgun (WGS) entry which is preliminary data.</text>
</comment>
<name>A0A2N5WYB8_9GAMM</name>
<evidence type="ECO:0000259" key="4">
    <source>
        <dbReference type="PROSITE" id="PS01124"/>
    </source>
</evidence>
<gene>
    <name evidence="5" type="ORF">C0039_17980</name>
</gene>
<dbReference type="Pfam" id="PF12833">
    <property type="entry name" value="HTH_18"/>
    <property type="match status" value="1"/>
</dbReference>
<dbReference type="GO" id="GO:0003700">
    <property type="term" value="F:DNA-binding transcription factor activity"/>
    <property type="evidence" value="ECO:0007669"/>
    <property type="project" value="InterPro"/>
</dbReference>
<evidence type="ECO:0000313" key="5">
    <source>
        <dbReference type="EMBL" id="PLW67220.1"/>
    </source>
</evidence>
<proteinExistence type="predicted"/>
<dbReference type="SUPFAM" id="SSF46689">
    <property type="entry name" value="Homeodomain-like"/>
    <property type="match status" value="1"/>
</dbReference>
<evidence type="ECO:0000256" key="3">
    <source>
        <dbReference type="ARBA" id="ARBA00023163"/>
    </source>
</evidence>
<accession>A0A2N5WYB8</accession>
<dbReference type="GO" id="GO:0005829">
    <property type="term" value="C:cytosol"/>
    <property type="evidence" value="ECO:0007669"/>
    <property type="project" value="TreeGrafter"/>
</dbReference>
<evidence type="ECO:0000313" key="6">
    <source>
        <dbReference type="Proteomes" id="UP000235005"/>
    </source>
</evidence>
<dbReference type="PANTHER" id="PTHR47894">
    <property type="entry name" value="HTH-TYPE TRANSCRIPTIONAL REGULATOR GADX"/>
    <property type="match status" value="1"/>
</dbReference>
<evidence type="ECO:0000256" key="1">
    <source>
        <dbReference type="ARBA" id="ARBA00023015"/>
    </source>
</evidence>
<keyword evidence="1" id="KW-0805">Transcription regulation</keyword>
<dbReference type="SMART" id="SM00342">
    <property type="entry name" value="HTH_ARAC"/>
    <property type="match status" value="1"/>
</dbReference>
<sequence>MPFFPLRRSLDNIAQLVEGYGQDVSDIASTVGMGLSEAELRDAASDPVILNDFLEEAAKVCNQRFLGIEFAKLHGWGLISSAWMLTLGSGTVGEALQLLADHLQQQSSFTTALLEITPNGAAYCFEVRGVPASRPVIHRSRVQATELGLARTCLELREVLGERWMPSHCQFRHAEPLNLEPLQRMFGNELSFNQDVSAICITQADLDAPLPQLQAAERQRLQAALESSGEALALRVERVIRFMMNTDRCTLERVASMMKSNPRTLQHQLKQDGTSYQSLYDAVREDLAKYYTSHSQLSIAAITERLHFTDTAAFSRFFRGRIGMSPSKYRNHTPASLS</sequence>
<keyword evidence="3" id="KW-0804">Transcription</keyword>
<keyword evidence="2" id="KW-0238">DNA-binding</keyword>
<dbReference type="Gene3D" id="1.10.10.60">
    <property type="entry name" value="Homeodomain-like"/>
    <property type="match status" value="1"/>
</dbReference>
<dbReference type="Pfam" id="PF12625">
    <property type="entry name" value="Arabinose_bd"/>
    <property type="match status" value="1"/>
</dbReference>
<dbReference type="InterPro" id="IPR009057">
    <property type="entry name" value="Homeodomain-like_sf"/>
</dbReference>
<dbReference type="InterPro" id="IPR032687">
    <property type="entry name" value="AraC-type_N"/>
</dbReference>
<dbReference type="GO" id="GO:0000976">
    <property type="term" value="F:transcription cis-regulatory region binding"/>
    <property type="evidence" value="ECO:0007669"/>
    <property type="project" value="TreeGrafter"/>
</dbReference>
<dbReference type="OrthoDB" id="5740883at2"/>
<dbReference type="EMBL" id="PKUS01000033">
    <property type="protein sequence ID" value="PLW67220.1"/>
    <property type="molecule type" value="Genomic_DNA"/>
</dbReference>
<dbReference type="PROSITE" id="PS01124">
    <property type="entry name" value="HTH_ARAC_FAMILY_2"/>
    <property type="match status" value="1"/>
</dbReference>
<reference evidence="5 6" key="1">
    <citation type="submission" date="2018-01" db="EMBL/GenBank/DDBJ databases">
        <title>The draft genome sequence of Halioglobus lutimaris HF004.</title>
        <authorList>
            <person name="Du Z.-J."/>
            <person name="Shi M.-J."/>
        </authorList>
    </citation>
    <scope>NUCLEOTIDE SEQUENCE [LARGE SCALE GENOMIC DNA]</scope>
    <source>
        <strain evidence="5 6">HF004</strain>
    </source>
</reference>
<evidence type="ECO:0000256" key="2">
    <source>
        <dbReference type="ARBA" id="ARBA00023125"/>
    </source>
</evidence>